<accession>A0A8J5F1G0</accession>
<evidence type="ECO:0000256" key="13">
    <source>
        <dbReference type="SAM" id="Phobius"/>
    </source>
</evidence>
<evidence type="ECO:0000256" key="3">
    <source>
        <dbReference type="ARBA" id="ARBA00022679"/>
    </source>
</evidence>
<evidence type="ECO:0000256" key="14">
    <source>
        <dbReference type="SAM" id="SignalP"/>
    </source>
</evidence>
<keyword evidence="2" id="KW-0723">Serine/threonine-protein kinase</keyword>
<feature type="signal peptide" evidence="14">
    <location>
        <begin position="1"/>
        <end position="41"/>
    </location>
</feature>
<keyword evidence="10 13" id="KW-0472">Membrane</keyword>
<dbReference type="InterPro" id="IPR025287">
    <property type="entry name" value="WAK_GUB"/>
</dbReference>
<feature type="domain" description="Protein kinase" evidence="15">
    <location>
        <begin position="387"/>
        <end position="674"/>
    </location>
</feature>
<dbReference type="OrthoDB" id="762694at2759"/>
<evidence type="ECO:0000313" key="16">
    <source>
        <dbReference type="EMBL" id="KAG6479433.1"/>
    </source>
</evidence>
<evidence type="ECO:0000256" key="12">
    <source>
        <dbReference type="PROSITE-ProRule" id="PRU10141"/>
    </source>
</evidence>
<evidence type="ECO:0000256" key="4">
    <source>
        <dbReference type="ARBA" id="ARBA00022692"/>
    </source>
</evidence>
<dbReference type="FunFam" id="1.10.510.10:FF:000590">
    <property type="entry name" value="PR5-like receptor kinase"/>
    <property type="match status" value="1"/>
</dbReference>
<evidence type="ECO:0000256" key="5">
    <source>
        <dbReference type="ARBA" id="ARBA00022729"/>
    </source>
</evidence>
<dbReference type="GO" id="GO:0005524">
    <property type="term" value="F:ATP binding"/>
    <property type="evidence" value="ECO:0007669"/>
    <property type="project" value="UniProtKB-UniRule"/>
</dbReference>
<gene>
    <name evidence="16" type="ORF">ZIOFF_062899</name>
</gene>
<dbReference type="SMART" id="SM00220">
    <property type="entry name" value="S_TKc"/>
    <property type="match status" value="1"/>
</dbReference>
<dbReference type="GO" id="GO:0030247">
    <property type="term" value="F:polysaccharide binding"/>
    <property type="evidence" value="ECO:0007669"/>
    <property type="project" value="InterPro"/>
</dbReference>
<dbReference type="InterPro" id="IPR000719">
    <property type="entry name" value="Prot_kinase_dom"/>
</dbReference>
<keyword evidence="7" id="KW-0418">Kinase</keyword>
<dbReference type="Pfam" id="PF00069">
    <property type="entry name" value="Pkinase"/>
    <property type="match status" value="1"/>
</dbReference>
<evidence type="ECO:0000256" key="8">
    <source>
        <dbReference type="ARBA" id="ARBA00022840"/>
    </source>
</evidence>
<keyword evidence="9 13" id="KW-1133">Transmembrane helix</keyword>
<evidence type="ECO:0000256" key="10">
    <source>
        <dbReference type="ARBA" id="ARBA00023136"/>
    </source>
</evidence>
<dbReference type="PROSITE" id="PS50011">
    <property type="entry name" value="PROTEIN_KINASE_DOM"/>
    <property type="match status" value="1"/>
</dbReference>
<dbReference type="Pfam" id="PF13947">
    <property type="entry name" value="GUB_WAK_bind"/>
    <property type="match status" value="1"/>
</dbReference>
<protein>
    <recommendedName>
        <fullName evidence="15">Protein kinase domain-containing protein</fullName>
    </recommendedName>
</protein>
<evidence type="ECO:0000259" key="15">
    <source>
        <dbReference type="PROSITE" id="PS50011"/>
    </source>
</evidence>
<dbReference type="PROSITE" id="PS00108">
    <property type="entry name" value="PROTEIN_KINASE_ST"/>
    <property type="match status" value="1"/>
</dbReference>
<evidence type="ECO:0000256" key="7">
    <source>
        <dbReference type="ARBA" id="ARBA00022777"/>
    </source>
</evidence>
<keyword evidence="11" id="KW-0325">Glycoprotein</keyword>
<organism evidence="16 17">
    <name type="scientific">Zingiber officinale</name>
    <name type="common">Ginger</name>
    <name type="synonym">Amomum zingiber</name>
    <dbReference type="NCBI Taxonomy" id="94328"/>
    <lineage>
        <taxon>Eukaryota</taxon>
        <taxon>Viridiplantae</taxon>
        <taxon>Streptophyta</taxon>
        <taxon>Embryophyta</taxon>
        <taxon>Tracheophyta</taxon>
        <taxon>Spermatophyta</taxon>
        <taxon>Magnoliopsida</taxon>
        <taxon>Liliopsida</taxon>
        <taxon>Zingiberales</taxon>
        <taxon>Zingiberaceae</taxon>
        <taxon>Zingiber</taxon>
    </lineage>
</organism>
<dbReference type="PANTHER" id="PTHR27009">
    <property type="entry name" value="RUST RESISTANCE KINASE LR10-RELATED"/>
    <property type="match status" value="1"/>
</dbReference>
<comment type="caution">
    <text evidence="16">The sequence shown here is derived from an EMBL/GenBank/DDBJ whole genome shotgun (WGS) entry which is preliminary data.</text>
</comment>
<feature type="transmembrane region" description="Helical" evidence="13">
    <location>
        <begin position="314"/>
        <end position="346"/>
    </location>
</feature>
<keyword evidence="3" id="KW-0808">Transferase</keyword>
<name>A0A8J5F1G0_ZINOF</name>
<dbReference type="GO" id="GO:0004674">
    <property type="term" value="F:protein serine/threonine kinase activity"/>
    <property type="evidence" value="ECO:0007669"/>
    <property type="project" value="UniProtKB-KW"/>
</dbReference>
<dbReference type="GO" id="GO:0016020">
    <property type="term" value="C:membrane"/>
    <property type="evidence" value="ECO:0007669"/>
    <property type="project" value="UniProtKB-SubCell"/>
</dbReference>
<dbReference type="FunFam" id="3.30.200.20:FF:000178">
    <property type="entry name" value="serine/threonine-protein kinase PBS1-like"/>
    <property type="match status" value="1"/>
</dbReference>
<evidence type="ECO:0000256" key="9">
    <source>
        <dbReference type="ARBA" id="ARBA00022989"/>
    </source>
</evidence>
<reference evidence="16 17" key="1">
    <citation type="submission" date="2020-08" db="EMBL/GenBank/DDBJ databases">
        <title>Plant Genome Project.</title>
        <authorList>
            <person name="Zhang R.-G."/>
        </authorList>
    </citation>
    <scope>NUCLEOTIDE SEQUENCE [LARGE SCALE GENOMIC DNA]</scope>
    <source>
        <tissue evidence="16">Rhizome</tissue>
    </source>
</reference>
<dbReference type="InterPro" id="IPR017441">
    <property type="entry name" value="Protein_kinase_ATP_BS"/>
</dbReference>
<dbReference type="Proteomes" id="UP000734854">
    <property type="component" value="Unassembled WGS sequence"/>
</dbReference>
<keyword evidence="5 14" id="KW-0732">Signal</keyword>
<evidence type="ECO:0000256" key="6">
    <source>
        <dbReference type="ARBA" id="ARBA00022741"/>
    </source>
</evidence>
<comment type="subcellular location">
    <subcellularLocation>
        <location evidence="1">Membrane</location>
        <topology evidence="1">Single-pass type I membrane protein</topology>
    </subcellularLocation>
</comment>
<keyword evidence="4 13" id="KW-0812">Transmembrane</keyword>
<dbReference type="InterPro" id="IPR008271">
    <property type="entry name" value="Ser/Thr_kinase_AS"/>
</dbReference>
<feature type="binding site" evidence="12">
    <location>
        <position position="415"/>
    </location>
    <ligand>
        <name>ATP</name>
        <dbReference type="ChEBI" id="CHEBI:30616"/>
    </ligand>
</feature>
<dbReference type="AlphaFoldDB" id="A0A8J5F1G0"/>
<evidence type="ECO:0000256" key="1">
    <source>
        <dbReference type="ARBA" id="ARBA00004479"/>
    </source>
</evidence>
<dbReference type="InterPro" id="IPR045874">
    <property type="entry name" value="LRK10/LRL21-25-like"/>
</dbReference>
<evidence type="ECO:0000256" key="2">
    <source>
        <dbReference type="ARBA" id="ARBA00022527"/>
    </source>
</evidence>
<dbReference type="EMBL" id="JACMSC010000017">
    <property type="protein sequence ID" value="KAG6479433.1"/>
    <property type="molecule type" value="Genomic_DNA"/>
</dbReference>
<evidence type="ECO:0000313" key="17">
    <source>
        <dbReference type="Proteomes" id="UP000734854"/>
    </source>
</evidence>
<keyword evidence="17" id="KW-1185">Reference proteome</keyword>
<sequence>MEKTYAKNSSRSLCIVMACKASWRSFYALLLPLLFLQLSQAAVTATGQHQQQQQQQQQRSQETCAPFSCGLILNFSYPYRRTTDPPQCGDRRFELTCDGNKSTMPIGSTHYLITRVLYENATDISYKFFTEISNVSHRISLVDPKFANGSCGLPSQSLSPSYFSRSGYSGPYDLWASFINCTRRIEGQSLYRLVPCLSNNNTFFVYVVFASDGYRLSHLYPSCQFMSMIPATRSTARDAFHILKEGFDLGLESSTYNYIGPTLFSRCLSGFKRQFFERIRSKHILLRVFSLVRSEIDFASCIGEKNENILTTRLTIAVVVLIQIVQSFLVFLILGRLVIAPMIVLFSLGYRLWNRQVSVDLVEKFLRRQQTLMPTRYAYSELIAITRHFRDKLGQGGFGSVFKGELIGGHFVAVKMLVNSKCNGDDFINEVSTIGRIHHVNVVRLVGYCSDGSKRALVYEYMPNGSLDKYIFAPNGTNGHLFASEKLIQIAIGIARGIDYLHQGCDMQILHFDIKPHNILIDHNFTPKISDFGLAKLYPKTNALVSISATRGTIGYIAPELVSRSFGKISFKSDVYSFGMLLLEMAGRRRNVDPLAMNSSRVYYPSWIYDKLTQPQEVEIDNEFEIQNLEKKLAIVGLWCIQLRPTDRPTMTKVIDMLEVDDVDSLPIPPRPFFSSGDSATITKPNLGSISTELSIVSE</sequence>
<keyword evidence="6 12" id="KW-0547">Nucleotide-binding</keyword>
<feature type="chain" id="PRO_5035169871" description="Protein kinase domain-containing protein" evidence="14">
    <location>
        <begin position="42"/>
        <end position="699"/>
    </location>
</feature>
<proteinExistence type="predicted"/>
<dbReference type="PROSITE" id="PS00107">
    <property type="entry name" value="PROTEIN_KINASE_ATP"/>
    <property type="match status" value="1"/>
</dbReference>
<evidence type="ECO:0000256" key="11">
    <source>
        <dbReference type="ARBA" id="ARBA00023180"/>
    </source>
</evidence>
<keyword evidence="8 12" id="KW-0067">ATP-binding</keyword>